<dbReference type="RefSeq" id="WP_078710029.1">
    <property type="nucleotide sequence ID" value="NZ_FUXL01000018.1"/>
</dbReference>
<dbReference type="Pfam" id="PF02581">
    <property type="entry name" value="TMP-TENI"/>
    <property type="match status" value="1"/>
</dbReference>
<dbReference type="Proteomes" id="UP000190135">
    <property type="component" value="Unassembled WGS sequence"/>
</dbReference>
<dbReference type="AlphaFoldDB" id="A0A1T4T404"/>
<dbReference type="InterPro" id="IPR013785">
    <property type="entry name" value="Aldolase_TIM"/>
</dbReference>
<evidence type="ECO:0000256" key="2">
    <source>
        <dbReference type="ARBA" id="ARBA00022977"/>
    </source>
</evidence>
<sequence>MPDEIFRPRLVLLTTLLEDGQEGIDRLKAALEAGDVASVLIDPAGRVDADFQHLAEKIVPIVQDAGAAAVIVDDTRCAGRVGADGIHLSSGSRDDLADLVKRFSPKLIVGASGFATRHAALEAGELMPDYLFFGRPGGDTHPEPHDKAVDLAGWWAELVEIPAIIMGGTDIDQLSPAAASGAEFVALSAAVFGPGADPAAAVAKANALFDQYTRSTDA</sequence>
<dbReference type="GO" id="GO:0005737">
    <property type="term" value="C:cytoplasm"/>
    <property type="evidence" value="ECO:0007669"/>
    <property type="project" value="TreeGrafter"/>
</dbReference>
<protein>
    <submittedName>
        <fullName evidence="4">Thiamine-phosphate pyrophosphorylase</fullName>
    </submittedName>
</protein>
<keyword evidence="5" id="KW-1185">Reference proteome</keyword>
<dbReference type="NCBIfam" id="NF005080">
    <property type="entry name" value="PRK06512.1"/>
    <property type="match status" value="1"/>
</dbReference>
<evidence type="ECO:0000259" key="3">
    <source>
        <dbReference type="Pfam" id="PF02581"/>
    </source>
</evidence>
<evidence type="ECO:0000256" key="1">
    <source>
        <dbReference type="ARBA" id="ARBA00004948"/>
    </source>
</evidence>
<dbReference type="SUPFAM" id="SSF51391">
    <property type="entry name" value="Thiamin phosphate synthase"/>
    <property type="match status" value="1"/>
</dbReference>
<evidence type="ECO:0000313" key="4">
    <source>
        <dbReference type="EMBL" id="SKA34971.1"/>
    </source>
</evidence>
<dbReference type="OrthoDB" id="7159061at2"/>
<evidence type="ECO:0000313" key="5">
    <source>
        <dbReference type="Proteomes" id="UP000190135"/>
    </source>
</evidence>
<organism evidence="4 5">
    <name type="scientific">Consotaella salsifontis</name>
    <dbReference type="NCBI Taxonomy" id="1365950"/>
    <lineage>
        <taxon>Bacteria</taxon>
        <taxon>Pseudomonadati</taxon>
        <taxon>Pseudomonadota</taxon>
        <taxon>Alphaproteobacteria</taxon>
        <taxon>Hyphomicrobiales</taxon>
        <taxon>Aurantimonadaceae</taxon>
        <taxon>Consotaella</taxon>
    </lineage>
</organism>
<dbReference type="EMBL" id="FUXL01000018">
    <property type="protein sequence ID" value="SKA34971.1"/>
    <property type="molecule type" value="Genomic_DNA"/>
</dbReference>
<keyword evidence="2" id="KW-0784">Thiamine biosynthesis</keyword>
<dbReference type="Gene3D" id="3.20.20.70">
    <property type="entry name" value="Aldolase class I"/>
    <property type="match status" value="1"/>
</dbReference>
<dbReference type="InterPro" id="IPR022998">
    <property type="entry name" value="ThiamineP_synth_TenI"/>
</dbReference>
<reference evidence="5" key="1">
    <citation type="submission" date="2017-02" db="EMBL/GenBank/DDBJ databases">
        <authorList>
            <person name="Varghese N."/>
            <person name="Submissions S."/>
        </authorList>
    </citation>
    <scope>NUCLEOTIDE SEQUENCE [LARGE SCALE GENOMIC DNA]</scope>
    <source>
        <strain evidence="5">USBA 369</strain>
    </source>
</reference>
<dbReference type="STRING" id="1365950.SAMN05428963_11831"/>
<gene>
    <name evidence="4" type="ORF">SAMN05428963_11831</name>
</gene>
<dbReference type="CDD" id="cd00564">
    <property type="entry name" value="TMP_TenI"/>
    <property type="match status" value="1"/>
</dbReference>
<dbReference type="PANTHER" id="PTHR20857:SF15">
    <property type="entry name" value="THIAMINE-PHOSPHATE SYNTHASE"/>
    <property type="match status" value="1"/>
</dbReference>
<dbReference type="GO" id="GO:0004789">
    <property type="term" value="F:thiamine-phosphate diphosphorylase activity"/>
    <property type="evidence" value="ECO:0007669"/>
    <property type="project" value="TreeGrafter"/>
</dbReference>
<proteinExistence type="predicted"/>
<dbReference type="InterPro" id="IPR036206">
    <property type="entry name" value="ThiamineP_synth_sf"/>
</dbReference>
<name>A0A1T4T404_9HYPH</name>
<dbReference type="PANTHER" id="PTHR20857">
    <property type="entry name" value="THIAMINE-PHOSPHATE PYROPHOSPHORYLASE"/>
    <property type="match status" value="1"/>
</dbReference>
<dbReference type="GO" id="GO:0009228">
    <property type="term" value="P:thiamine biosynthetic process"/>
    <property type="evidence" value="ECO:0007669"/>
    <property type="project" value="UniProtKB-KW"/>
</dbReference>
<comment type="pathway">
    <text evidence="1">Cofactor biosynthesis; thiamine diphosphate biosynthesis.</text>
</comment>
<feature type="domain" description="Thiamine phosphate synthase/TenI" evidence="3">
    <location>
        <begin position="18"/>
        <end position="191"/>
    </location>
</feature>
<accession>A0A1T4T404</accession>